<reference evidence="1" key="1">
    <citation type="submission" date="2018-02" db="EMBL/GenBank/DDBJ databases">
        <title>The genomes of Aspergillus section Nigri reveals drivers in fungal speciation.</title>
        <authorList>
            <consortium name="DOE Joint Genome Institute"/>
            <person name="Vesth T.C."/>
            <person name="Nybo J."/>
            <person name="Theobald S."/>
            <person name="Brandl J."/>
            <person name="Frisvad J.C."/>
            <person name="Nielsen K.F."/>
            <person name="Lyhne E.K."/>
            <person name="Kogle M.E."/>
            <person name="Kuo A."/>
            <person name="Riley R."/>
            <person name="Clum A."/>
            <person name="Nolan M."/>
            <person name="Lipzen A."/>
            <person name="Salamov A."/>
            <person name="Henrissat B."/>
            <person name="Wiebenga A."/>
            <person name="De vries R.P."/>
            <person name="Grigoriev I.V."/>
            <person name="Mortensen U.H."/>
            <person name="Andersen M.R."/>
            <person name="Baker S.E."/>
        </authorList>
    </citation>
    <scope>NUCLEOTIDE SEQUENCE</scope>
    <source>
        <strain evidence="1">CBS 621.78</strain>
    </source>
</reference>
<keyword evidence="2" id="KW-1185">Reference proteome</keyword>
<organism evidence="1 2">
    <name type="scientific">Aspergillus brunneoviolaceus CBS 621.78</name>
    <dbReference type="NCBI Taxonomy" id="1450534"/>
    <lineage>
        <taxon>Eukaryota</taxon>
        <taxon>Fungi</taxon>
        <taxon>Dikarya</taxon>
        <taxon>Ascomycota</taxon>
        <taxon>Pezizomycotina</taxon>
        <taxon>Eurotiomycetes</taxon>
        <taxon>Eurotiomycetidae</taxon>
        <taxon>Eurotiales</taxon>
        <taxon>Aspergillaceae</taxon>
        <taxon>Aspergillus</taxon>
        <taxon>Aspergillus subgen. Circumdati</taxon>
    </lineage>
</organism>
<evidence type="ECO:0000313" key="2">
    <source>
        <dbReference type="Proteomes" id="UP000249057"/>
    </source>
</evidence>
<proteinExistence type="predicted"/>
<protein>
    <submittedName>
        <fullName evidence="1">Uncharacterized protein</fullName>
    </submittedName>
</protein>
<dbReference type="Proteomes" id="UP000249057">
    <property type="component" value="Unassembled WGS sequence"/>
</dbReference>
<accession>A0ACD1G8V0</accession>
<sequence>MSHRPRIHWLRLNRATDSTRPDLPVLRSLVRAASRLPVPSNDRWATTNPRATGHGPSIHSPQSTVHNAHRCSANVTHHPPLPSLGSGTVPTGKLEPVIESPPESFAQPGTNRSAADVMRNRLKKDITNTQKFSPATRVLSGCDVYRIVSVGTRVLGQLEGSV</sequence>
<gene>
    <name evidence="1" type="ORF">BO95DRAFT_136963</name>
</gene>
<evidence type="ECO:0000313" key="1">
    <source>
        <dbReference type="EMBL" id="RAH45607.1"/>
    </source>
</evidence>
<name>A0ACD1G8V0_9EURO</name>
<dbReference type="EMBL" id="KZ825344">
    <property type="protein sequence ID" value="RAH45607.1"/>
    <property type="molecule type" value="Genomic_DNA"/>
</dbReference>